<dbReference type="AlphaFoldDB" id="E0IEN0"/>
<proteinExistence type="predicted"/>
<dbReference type="GO" id="GO:0016491">
    <property type="term" value="F:oxidoreductase activity"/>
    <property type="evidence" value="ECO:0007669"/>
    <property type="project" value="InterPro"/>
</dbReference>
<evidence type="ECO:0000313" key="3">
    <source>
        <dbReference type="Proteomes" id="UP000005387"/>
    </source>
</evidence>
<evidence type="ECO:0000313" key="2">
    <source>
        <dbReference type="EMBL" id="EFM09118.1"/>
    </source>
</evidence>
<sequence>MHIEIYSDYVCPWCRIGKKNLFDALADWTAEHGIQPTLTYRAFLLDPSVPEQGSPFQDWINRKMGGSAPSERATAQVTQAAAAVGLTMQFDRISIYPSTRLAHRMIALTPLQQQTAAVDALFKAYFEEGIDIGSIEHLMRIADGIGIEDTDELAAKLLLGDGEEDVAADLQRAERIGVTGVPFFVFDGKYALSGAYPKVDFAALLSRLAFDPSAGER</sequence>
<dbReference type="PANTHER" id="PTHR13887:SF41">
    <property type="entry name" value="THIOREDOXIN SUPERFAMILY PROTEIN"/>
    <property type="match status" value="1"/>
</dbReference>
<organism evidence="2 3">
    <name type="scientific">Paenibacillus curdlanolyticus YK9</name>
    <dbReference type="NCBI Taxonomy" id="717606"/>
    <lineage>
        <taxon>Bacteria</taxon>
        <taxon>Bacillati</taxon>
        <taxon>Bacillota</taxon>
        <taxon>Bacilli</taxon>
        <taxon>Bacillales</taxon>
        <taxon>Paenibacillaceae</taxon>
        <taxon>Paenibacillus</taxon>
    </lineage>
</organism>
<dbReference type="eggNOG" id="COG2761">
    <property type="taxonomic scope" value="Bacteria"/>
</dbReference>
<feature type="domain" description="DSBA-like thioredoxin" evidence="1">
    <location>
        <begin position="3"/>
        <end position="197"/>
    </location>
</feature>
<dbReference type="Pfam" id="PF01323">
    <property type="entry name" value="DSBA"/>
    <property type="match status" value="1"/>
</dbReference>
<dbReference type="CDD" id="cd03024">
    <property type="entry name" value="DsbA_FrnE"/>
    <property type="match status" value="1"/>
</dbReference>
<evidence type="ECO:0000259" key="1">
    <source>
        <dbReference type="Pfam" id="PF01323"/>
    </source>
</evidence>
<protein>
    <submittedName>
        <fullName evidence="2">DSBA oxidoreductase</fullName>
    </submittedName>
</protein>
<reference evidence="2 3" key="1">
    <citation type="submission" date="2010-07" db="EMBL/GenBank/DDBJ databases">
        <title>The draft genome of Paenibacillus curdlanolyticus YK9.</title>
        <authorList>
            <consortium name="US DOE Joint Genome Institute (JGI-PGF)"/>
            <person name="Lucas S."/>
            <person name="Copeland A."/>
            <person name="Lapidus A."/>
            <person name="Cheng J.-F."/>
            <person name="Bruce D."/>
            <person name="Goodwin L."/>
            <person name="Pitluck S."/>
            <person name="Land M.L."/>
            <person name="Hauser L."/>
            <person name="Chang Y.-J."/>
            <person name="Jeffries C."/>
            <person name="Anderson I.J."/>
            <person name="Johnson E."/>
            <person name="Loganathan U."/>
            <person name="Mulhopadhyay B."/>
            <person name="Kyrpides N."/>
            <person name="Woyke T.J."/>
        </authorList>
    </citation>
    <scope>NUCLEOTIDE SEQUENCE [LARGE SCALE GENOMIC DNA]</scope>
    <source>
        <strain evidence="2 3">YK9</strain>
    </source>
</reference>
<dbReference type="STRING" id="717606.PaecuDRAFT_4121"/>
<dbReference type="Gene3D" id="3.40.30.10">
    <property type="entry name" value="Glutaredoxin"/>
    <property type="match status" value="1"/>
</dbReference>
<accession>E0IEN0</accession>
<dbReference type="OrthoDB" id="9799122at2"/>
<dbReference type="SUPFAM" id="SSF52833">
    <property type="entry name" value="Thioredoxin-like"/>
    <property type="match status" value="1"/>
</dbReference>
<dbReference type="Proteomes" id="UP000005387">
    <property type="component" value="Unassembled WGS sequence"/>
</dbReference>
<dbReference type="EMBL" id="AEDD01000012">
    <property type="protein sequence ID" value="EFM09118.1"/>
    <property type="molecule type" value="Genomic_DNA"/>
</dbReference>
<gene>
    <name evidence="2" type="ORF">PaecuDRAFT_4121</name>
</gene>
<dbReference type="RefSeq" id="WP_006040104.1">
    <property type="nucleotide sequence ID" value="NZ_AEDD01000012.1"/>
</dbReference>
<dbReference type="InterPro" id="IPR001853">
    <property type="entry name" value="DSBA-like_thioredoxin_dom"/>
</dbReference>
<dbReference type="InterPro" id="IPR036249">
    <property type="entry name" value="Thioredoxin-like_sf"/>
</dbReference>
<name>E0IEN0_9BACL</name>
<keyword evidence="3" id="KW-1185">Reference proteome</keyword>
<dbReference type="PANTHER" id="PTHR13887">
    <property type="entry name" value="GLUTATHIONE S-TRANSFERASE KAPPA"/>
    <property type="match status" value="1"/>
</dbReference>